<feature type="transmembrane region" description="Helical" evidence="4">
    <location>
        <begin position="9"/>
        <end position="27"/>
    </location>
</feature>
<sequence>MPFYKTKKFYIIVGVVLLVVLIGYSQYKKTHQAPVYETTSVLRGNLKQTVEATGKLQSANDLALRFEVPGTLADIKVKEGDVVKAGTWLANLRLAELNAAVAGASANLNLKLAGGNEYEVQYYQAIVDSAKADYEKTQADVLNSILNYESAVATAKNNLKLAEGGENSRIVSQEYEDAVAILQATVSKLDDALTQADNILGIDNTLANDSFQDYLSILDSSKLAVANGQYLTTKAARDIARNSIVGLTTLSSRTTIDEAIIKAEDALSKMSILLLKVSDVLVFTPPVGTLSQTTLDTKKTIIEASRVSITTAYTTIISEKQALSDAKNSYSNYLVAYTKAESDLANAKITSASIVAMKESLYNQAKANLDNKTKTPREVELAPLRASLAQAVASRDKAIIKAPIDGVIAKVNKKKGEVVSSGDVMIEMVTPHFEVEVDIPETDVSKLKVGASTTITLDAFGDDVKFDGLVLTIEPASTEIQDVVYYKVKVGINNTTLPIKPGMTANITVTTDTRENVLYIPSRAVRANGDKKVRVLVNNELQEIVVNTGLRADGGFVEITEGLKEGDAVVLSVKTN</sequence>
<dbReference type="PATRIC" id="fig|1619036.3.peg.532"/>
<dbReference type="EMBL" id="LBTN01000018">
    <property type="protein sequence ID" value="KKQ40535.1"/>
    <property type="molecule type" value="Genomic_DNA"/>
</dbReference>
<dbReference type="PANTHER" id="PTHR32347:SF23">
    <property type="entry name" value="BLL5650 PROTEIN"/>
    <property type="match status" value="1"/>
</dbReference>
<dbReference type="InterPro" id="IPR058625">
    <property type="entry name" value="MdtA-like_BSH"/>
</dbReference>
<comment type="subcellular location">
    <subcellularLocation>
        <location evidence="1">Cell envelope</location>
    </subcellularLocation>
</comment>
<dbReference type="AlphaFoldDB" id="A0A0G0HPJ4"/>
<evidence type="ECO:0000256" key="4">
    <source>
        <dbReference type="SAM" id="Phobius"/>
    </source>
</evidence>
<dbReference type="InterPro" id="IPR006143">
    <property type="entry name" value="RND_pump_MFP"/>
</dbReference>
<name>A0A0G0HPJ4_9BACT</name>
<feature type="domain" description="CusB-like beta-barrel" evidence="6">
    <location>
        <begin position="435"/>
        <end position="511"/>
    </location>
</feature>
<dbReference type="Gene3D" id="2.40.30.170">
    <property type="match status" value="1"/>
</dbReference>
<dbReference type="Pfam" id="PF25954">
    <property type="entry name" value="Beta-barrel_RND_2"/>
    <property type="match status" value="1"/>
</dbReference>
<dbReference type="Gene3D" id="2.40.50.100">
    <property type="match status" value="2"/>
</dbReference>
<dbReference type="GO" id="GO:0016020">
    <property type="term" value="C:membrane"/>
    <property type="evidence" value="ECO:0007669"/>
    <property type="project" value="InterPro"/>
</dbReference>
<dbReference type="SUPFAM" id="SSF111369">
    <property type="entry name" value="HlyD-like secretion proteins"/>
    <property type="match status" value="2"/>
</dbReference>
<feature type="domain" description="Multidrug resistance protein MdtA-like barrel-sandwich hybrid" evidence="5">
    <location>
        <begin position="65"/>
        <end position="424"/>
    </location>
</feature>
<dbReference type="InterPro" id="IPR058792">
    <property type="entry name" value="Beta-barrel_RND_2"/>
</dbReference>
<dbReference type="Proteomes" id="UP000034333">
    <property type="component" value="Unassembled WGS sequence"/>
</dbReference>
<evidence type="ECO:0000256" key="2">
    <source>
        <dbReference type="ARBA" id="ARBA00009477"/>
    </source>
</evidence>
<evidence type="ECO:0000313" key="8">
    <source>
        <dbReference type="Proteomes" id="UP000034333"/>
    </source>
</evidence>
<organism evidence="7 8">
    <name type="scientific">Candidatus Magasanikbacteria bacterium GW2011_GWA2_37_8</name>
    <dbReference type="NCBI Taxonomy" id="1619036"/>
    <lineage>
        <taxon>Bacteria</taxon>
        <taxon>Candidatus Magasanikiibacteriota</taxon>
    </lineage>
</organism>
<dbReference type="InterPro" id="IPR050465">
    <property type="entry name" value="UPF0194_transport"/>
</dbReference>
<dbReference type="NCBIfam" id="TIGR01730">
    <property type="entry name" value="RND_mfp"/>
    <property type="match status" value="1"/>
</dbReference>
<dbReference type="Pfam" id="PF25917">
    <property type="entry name" value="BSH_RND"/>
    <property type="match status" value="1"/>
</dbReference>
<keyword evidence="4" id="KW-1133">Transmembrane helix</keyword>
<proteinExistence type="inferred from homology"/>
<dbReference type="GO" id="GO:0022857">
    <property type="term" value="F:transmembrane transporter activity"/>
    <property type="evidence" value="ECO:0007669"/>
    <property type="project" value="InterPro"/>
</dbReference>
<dbReference type="GO" id="GO:0030313">
    <property type="term" value="C:cell envelope"/>
    <property type="evidence" value="ECO:0007669"/>
    <property type="project" value="UniProtKB-SubCell"/>
</dbReference>
<dbReference type="Gene3D" id="2.40.420.20">
    <property type="match status" value="1"/>
</dbReference>
<keyword evidence="4" id="KW-0812">Transmembrane</keyword>
<gene>
    <name evidence="7" type="ORF">US58_C0018G0009</name>
</gene>
<evidence type="ECO:0000259" key="5">
    <source>
        <dbReference type="Pfam" id="PF25917"/>
    </source>
</evidence>
<keyword evidence="3" id="KW-0175">Coiled coil</keyword>
<evidence type="ECO:0000259" key="6">
    <source>
        <dbReference type="Pfam" id="PF25954"/>
    </source>
</evidence>
<evidence type="ECO:0000313" key="7">
    <source>
        <dbReference type="EMBL" id="KKQ40535.1"/>
    </source>
</evidence>
<comment type="caution">
    <text evidence="7">The sequence shown here is derived from an EMBL/GenBank/DDBJ whole genome shotgun (WGS) entry which is preliminary data.</text>
</comment>
<reference evidence="7 8" key="1">
    <citation type="journal article" date="2015" name="Nature">
        <title>rRNA introns, odd ribosomes, and small enigmatic genomes across a large radiation of phyla.</title>
        <authorList>
            <person name="Brown C.T."/>
            <person name="Hug L.A."/>
            <person name="Thomas B.C."/>
            <person name="Sharon I."/>
            <person name="Castelle C.J."/>
            <person name="Singh A."/>
            <person name="Wilkins M.J."/>
            <person name="Williams K.H."/>
            <person name="Banfield J.F."/>
        </authorList>
    </citation>
    <scope>NUCLEOTIDE SEQUENCE [LARGE SCALE GENOMIC DNA]</scope>
</reference>
<evidence type="ECO:0000256" key="1">
    <source>
        <dbReference type="ARBA" id="ARBA00004196"/>
    </source>
</evidence>
<protein>
    <submittedName>
        <fullName evidence="7">Efflux transporter, RND family, MFP subunit</fullName>
    </submittedName>
</protein>
<comment type="similarity">
    <text evidence="2">Belongs to the membrane fusion protein (MFP) (TC 8.A.1) family.</text>
</comment>
<dbReference type="STRING" id="1619036.US58_C0018G0009"/>
<dbReference type="PANTHER" id="PTHR32347">
    <property type="entry name" value="EFFLUX SYSTEM COMPONENT YKNX-RELATED"/>
    <property type="match status" value="1"/>
</dbReference>
<evidence type="ECO:0000256" key="3">
    <source>
        <dbReference type="ARBA" id="ARBA00023054"/>
    </source>
</evidence>
<accession>A0A0G0HPJ4</accession>
<keyword evidence="4" id="KW-0472">Membrane</keyword>